<accession>A0A1G6RWS8</accession>
<proteinExistence type="predicted"/>
<dbReference type="AlphaFoldDB" id="A0A1G6RWS8"/>
<feature type="domain" description="SnoaL-like" evidence="1">
    <location>
        <begin position="6"/>
        <end position="111"/>
    </location>
</feature>
<keyword evidence="3" id="KW-1185">Reference proteome</keyword>
<dbReference type="GO" id="GO:0016853">
    <property type="term" value="F:isomerase activity"/>
    <property type="evidence" value="ECO:0007669"/>
    <property type="project" value="UniProtKB-KW"/>
</dbReference>
<keyword evidence="2" id="KW-0413">Isomerase</keyword>
<evidence type="ECO:0000259" key="1">
    <source>
        <dbReference type="Pfam" id="PF12680"/>
    </source>
</evidence>
<protein>
    <submittedName>
        <fullName evidence="2">Ketosteroid isomerase-related protein</fullName>
    </submittedName>
</protein>
<dbReference type="SUPFAM" id="SSF54427">
    <property type="entry name" value="NTF2-like"/>
    <property type="match status" value="1"/>
</dbReference>
<dbReference type="InterPro" id="IPR032710">
    <property type="entry name" value="NTF2-like_dom_sf"/>
</dbReference>
<evidence type="ECO:0000313" key="2">
    <source>
        <dbReference type="EMBL" id="SDD09018.1"/>
    </source>
</evidence>
<dbReference type="Proteomes" id="UP000199501">
    <property type="component" value="Unassembled WGS sequence"/>
</dbReference>
<organism evidence="2 3">
    <name type="scientific">Actinokineospora iranica</name>
    <dbReference type="NCBI Taxonomy" id="1271860"/>
    <lineage>
        <taxon>Bacteria</taxon>
        <taxon>Bacillati</taxon>
        <taxon>Actinomycetota</taxon>
        <taxon>Actinomycetes</taxon>
        <taxon>Pseudonocardiales</taxon>
        <taxon>Pseudonocardiaceae</taxon>
        <taxon>Actinokineospora</taxon>
    </lineage>
</organism>
<dbReference type="InterPro" id="IPR037401">
    <property type="entry name" value="SnoaL-like"/>
</dbReference>
<evidence type="ECO:0000313" key="3">
    <source>
        <dbReference type="Proteomes" id="UP000199501"/>
    </source>
</evidence>
<gene>
    <name evidence="2" type="ORF">SAMN05216174_10772</name>
</gene>
<reference evidence="3" key="1">
    <citation type="submission" date="2016-10" db="EMBL/GenBank/DDBJ databases">
        <authorList>
            <person name="Varghese N."/>
            <person name="Submissions S."/>
        </authorList>
    </citation>
    <scope>NUCLEOTIDE SEQUENCE [LARGE SCALE GENOMIC DNA]</scope>
    <source>
        <strain evidence="3">IBRC-M 10403</strain>
    </source>
</reference>
<dbReference type="Pfam" id="PF12680">
    <property type="entry name" value="SnoaL_2"/>
    <property type="match status" value="1"/>
</dbReference>
<dbReference type="EMBL" id="FMZZ01000007">
    <property type="protein sequence ID" value="SDD09018.1"/>
    <property type="molecule type" value="Genomic_DNA"/>
</dbReference>
<dbReference type="OrthoDB" id="8375282at2"/>
<name>A0A1G6RWS8_9PSEU</name>
<dbReference type="STRING" id="1271860.SAMN05216174_10772"/>
<sequence>MNASLVRRLYAAIEADESATVASLVAPDVLLRVPGNHPAAGDYVGTAGLAEFLAASAAIAPGGAHTEVIDILGGDNHAAVYAITRAERPGRPPLANPTLHLLEIRHGRVLRVWFHNRDQASVDAFWS</sequence>
<dbReference type="RefSeq" id="WP_091451086.1">
    <property type="nucleotide sequence ID" value="NZ_FMZZ01000007.1"/>
</dbReference>
<dbReference type="Gene3D" id="3.10.450.50">
    <property type="match status" value="1"/>
</dbReference>